<gene>
    <name evidence="2" type="ORF">GCM10017559_82930</name>
</gene>
<evidence type="ECO:0000313" key="3">
    <source>
        <dbReference type="Proteomes" id="UP001499930"/>
    </source>
</evidence>
<dbReference type="Proteomes" id="UP001499930">
    <property type="component" value="Unassembled WGS sequence"/>
</dbReference>
<evidence type="ECO:0000313" key="2">
    <source>
        <dbReference type="EMBL" id="GAA3041550.1"/>
    </source>
</evidence>
<accession>A0ABP6LIW8</accession>
<name>A0ABP6LIW8_9ACTN</name>
<protein>
    <submittedName>
        <fullName evidence="2">Uncharacterized protein</fullName>
    </submittedName>
</protein>
<evidence type="ECO:0000256" key="1">
    <source>
        <dbReference type="SAM" id="MobiDB-lite"/>
    </source>
</evidence>
<comment type="caution">
    <text evidence="2">The sequence shown here is derived from an EMBL/GenBank/DDBJ whole genome shotgun (WGS) entry which is preliminary data.</text>
</comment>
<reference evidence="3" key="1">
    <citation type="journal article" date="2019" name="Int. J. Syst. Evol. Microbiol.">
        <title>The Global Catalogue of Microorganisms (GCM) 10K type strain sequencing project: providing services to taxonomists for standard genome sequencing and annotation.</title>
        <authorList>
            <consortium name="The Broad Institute Genomics Platform"/>
            <consortium name="The Broad Institute Genome Sequencing Center for Infectious Disease"/>
            <person name="Wu L."/>
            <person name="Ma J."/>
        </authorList>
    </citation>
    <scope>NUCLEOTIDE SEQUENCE [LARGE SCALE GENOMIC DNA]</scope>
    <source>
        <strain evidence="3">JCM 3106</strain>
    </source>
</reference>
<organism evidence="2 3">
    <name type="scientific">Streptosporangium longisporum</name>
    <dbReference type="NCBI Taxonomy" id="46187"/>
    <lineage>
        <taxon>Bacteria</taxon>
        <taxon>Bacillati</taxon>
        <taxon>Actinomycetota</taxon>
        <taxon>Actinomycetes</taxon>
        <taxon>Streptosporangiales</taxon>
        <taxon>Streptosporangiaceae</taxon>
        <taxon>Streptosporangium</taxon>
    </lineage>
</organism>
<sequence length="108" mass="11786">MLVVWGPGGRHLVTDGPVLLDFDGEQVEIVHNKFDDLFDHLERRRSGPGRWTGPGGHSAAVRQDAFPEDGPRLAGQRMRSCGASRVRSRTTGKGHGRALGFVFPQRAG</sequence>
<keyword evidence="3" id="KW-1185">Reference proteome</keyword>
<proteinExistence type="predicted"/>
<feature type="region of interest" description="Disordered" evidence="1">
    <location>
        <begin position="45"/>
        <end position="108"/>
    </location>
</feature>
<dbReference type="EMBL" id="BAAAWD010000031">
    <property type="protein sequence ID" value="GAA3041550.1"/>
    <property type="molecule type" value="Genomic_DNA"/>
</dbReference>
<feature type="compositionally biased region" description="Basic residues" evidence="1">
    <location>
        <begin position="86"/>
        <end position="96"/>
    </location>
</feature>